<evidence type="ECO:0000313" key="2">
    <source>
        <dbReference type="EMBL" id="SCB47163.1"/>
    </source>
</evidence>
<organism evidence="2 3">
    <name type="scientific">Rhizobium miluonense</name>
    <dbReference type="NCBI Taxonomy" id="411945"/>
    <lineage>
        <taxon>Bacteria</taxon>
        <taxon>Pseudomonadati</taxon>
        <taxon>Pseudomonadota</taxon>
        <taxon>Alphaproteobacteria</taxon>
        <taxon>Hyphomicrobiales</taxon>
        <taxon>Rhizobiaceae</taxon>
        <taxon>Rhizobium/Agrobacterium group</taxon>
        <taxon>Rhizobium</taxon>
    </lineage>
</organism>
<feature type="compositionally biased region" description="Polar residues" evidence="1">
    <location>
        <begin position="70"/>
        <end position="79"/>
    </location>
</feature>
<reference evidence="3" key="1">
    <citation type="submission" date="2016-08" db="EMBL/GenBank/DDBJ databases">
        <authorList>
            <person name="Varghese N."/>
            <person name="Submissions Spin"/>
        </authorList>
    </citation>
    <scope>NUCLEOTIDE SEQUENCE [LARGE SCALE GENOMIC DNA]</scope>
    <source>
        <strain evidence="3">HAMBI 2971</strain>
    </source>
</reference>
<name>A0A1C3X4I4_9HYPH</name>
<sequence>MWIEAEAGKGKFAHIDPADGNHARSLQRLDHIRILLRGRRIREHDRSSRRRQAGDVEEVLPGDGYAVDQSARTPFPQSL</sequence>
<dbReference type="Proteomes" id="UP000199435">
    <property type="component" value="Unassembled WGS sequence"/>
</dbReference>
<keyword evidence="3" id="KW-1185">Reference proteome</keyword>
<evidence type="ECO:0000313" key="3">
    <source>
        <dbReference type="Proteomes" id="UP000199435"/>
    </source>
</evidence>
<accession>A0A1C3X4I4</accession>
<feature type="region of interest" description="Disordered" evidence="1">
    <location>
        <begin position="43"/>
        <end position="79"/>
    </location>
</feature>
<gene>
    <name evidence="2" type="ORF">GA0061102_105728</name>
</gene>
<proteinExistence type="predicted"/>
<dbReference type="AlphaFoldDB" id="A0A1C3X4I4"/>
<protein>
    <submittedName>
        <fullName evidence="2">Uncharacterized protein</fullName>
    </submittedName>
</protein>
<dbReference type="EMBL" id="FMAH01000057">
    <property type="protein sequence ID" value="SCB47163.1"/>
    <property type="molecule type" value="Genomic_DNA"/>
</dbReference>
<evidence type="ECO:0000256" key="1">
    <source>
        <dbReference type="SAM" id="MobiDB-lite"/>
    </source>
</evidence>